<name>A0A840FA56_9SPHN</name>
<accession>A0A840FA56</accession>
<protein>
    <submittedName>
        <fullName evidence="1">TctA family transporter</fullName>
    </submittedName>
</protein>
<evidence type="ECO:0000313" key="2">
    <source>
        <dbReference type="Proteomes" id="UP000529795"/>
    </source>
</evidence>
<evidence type="ECO:0000313" key="1">
    <source>
        <dbReference type="EMBL" id="MBB4154529.1"/>
    </source>
</evidence>
<sequence>MDTTLPAPRRSIRTARIWLTATAIGSAKGAVPASAQSAAFTIVDNFRRFHAKSHGCRPATMDNSIGAVDAARAKSRLFIVNYISPLPLPSMNNI</sequence>
<reference evidence="1 2" key="1">
    <citation type="submission" date="2020-08" db="EMBL/GenBank/DDBJ databases">
        <title>Genomic Encyclopedia of Type Strains, Phase IV (KMG-IV): sequencing the most valuable type-strain genomes for metagenomic binning, comparative biology and taxonomic classification.</title>
        <authorList>
            <person name="Goeker M."/>
        </authorList>
    </citation>
    <scope>NUCLEOTIDE SEQUENCE [LARGE SCALE GENOMIC DNA]</scope>
    <source>
        <strain evidence="1 2">YC6723</strain>
    </source>
</reference>
<dbReference type="Proteomes" id="UP000529795">
    <property type="component" value="Unassembled WGS sequence"/>
</dbReference>
<gene>
    <name evidence="1" type="ORF">GGQ80_002442</name>
</gene>
<keyword evidence="2" id="KW-1185">Reference proteome</keyword>
<comment type="caution">
    <text evidence="1">The sequence shown here is derived from an EMBL/GenBank/DDBJ whole genome shotgun (WGS) entry which is preliminary data.</text>
</comment>
<organism evidence="1 2">
    <name type="scientific">Sphingomonas jinjuensis</name>
    <dbReference type="NCBI Taxonomy" id="535907"/>
    <lineage>
        <taxon>Bacteria</taxon>
        <taxon>Pseudomonadati</taxon>
        <taxon>Pseudomonadota</taxon>
        <taxon>Alphaproteobacteria</taxon>
        <taxon>Sphingomonadales</taxon>
        <taxon>Sphingomonadaceae</taxon>
        <taxon>Sphingomonas</taxon>
    </lineage>
</organism>
<dbReference type="AlphaFoldDB" id="A0A840FA56"/>
<dbReference type="EMBL" id="JACIEV010000006">
    <property type="protein sequence ID" value="MBB4154529.1"/>
    <property type="molecule type" value="Genomic_DNA"/>
</dbReference>
<proteinExistence type="predicted"/>
<dbReference type="RefSeq" id="WP_183985118.1">
    <property type="nucleotide sequence ID" value="NZ_JACIEV010000006.1"/>
</dbReference>